<dbReference type="RefSeq" id="WP_011102619.1">
    <property type="nucleotide sequence ID" value="NC_004572.3"/>
</dbReference>
<feature type="domain" description="Phospholipid/glycerol acyltransferase" evidence="3">
    <location>
        <begin position="39"/>
        <end position="166"/>
    </location>
</feature>
<keyword evidence="1 4" id="KW-0808">Transferase</keyword>
<reference evidence="4 5" key="1">
    <citation type="journal article" date="2003" name="Genome Res.">
        <title>Tropheryma whipplei twist: a human pathogenic Actinobacteria with a reduced genome.</title>
        <authorList>
            <person name="Raoult D."/>
            <person name="Ogata H."/>
            <person name="Audic S."/>
            <person name="Robert C."/>
            <person name="Suhre K."/>
            <person name="Drancourt M."/>
            <person name="Claverie J.-M."/>
        </authorList>
    </citation>
    <scope>NUCLEOTIDE SEQUENCE [LARGE SCALE GENOMIC DNA]</scope>
    <source>
        <strain evidence="4 5">Twist</strain>
    </source>
</reference>
<dbReference type="KEGG" id="twh:TWT_507"/>
<gene>
    <name evidence="4" type="ordered locus">TWT_507</name>
</gene>
<dbReference type="Pfam" id="PF01553">
    <property type="entry name" value="Acyltransferase"/>
    <property type="match status" value="1"/>
</dbReference>
<dbReference type="InterPro" id="IPR002123">
    <property type="entry name" value="Plipid/glycerol_acylTrfase"/>
</dbReference>
<dbReference type="SMART" id="SM00563">
    <property type="entry name" value="PlsC"/>
    <property type="match status" value="1"/>
</dbReference>
<dbReference type="GO" id="GO:0003841">
    <property type="term" value="F:1-acylglycerol-3-phosphate O-acyltransferase activity"/>
    <property type="evidence" value="ECO:0007669"/>
    <property type="project" value="TreeGrafter"/>
</dbReference>
<dbReference type="PANTHER" id="PTHR10434:SF40">
    <property type="entry name" value="1-ACYL-SN-GLYCEROL-3-PHOSPHATE ACYLTRANSFERASE"/>
    <property type="match status" value="1"/>
</dbReference>
<protein>
    <submittedName>
        <fullName evidence="4">Acyltransferase family protein</fullName>
    </submittedName>
</protein>
<dbReference type="HOGENOM" id="CLU_027938_4_1_11"/>
<organism evidence="4 5">
    <name type="scientific">Tropheryma whipplei (strain Twist)</name>
    <name type="common">Whipple's bacillus</name>
    <dbReference type="NCBI Taxonomy" id="203267"/>
    <lineage>
        <taxon>Bacteria</taxon>
        <taxon>Bacillati</taxon>
        <taxon>Actinomycetota</taxon>
        <taxon>Actinomycetes</taxon>
        <taxon>Micrococcales</taxon>
        <taxon>Tropherymataceae</taxon>
        <taxon>Tropheryma</taxon>
    </lineage>
</organism>
<dbReference type="eggNOG" id="COG0204">
    <property type="taxonomic scope" value="Bacteria"/>
</dbReference>
<accession>Q83G26</accession>
<dbReference type="GO" id="GO:0006654">
    <property type="term" value="P:phosphatidic acid biosynthetic process"/>
    <property type="evidence" value="ECO:0007669"/>
    <property type="project" value="TreeGrafter"/>
</dbReference>
<evidence type="ECO:0000256" key="1">
    <source>
        <dbReference type="ARBA" id="ARBA00022679"/>
    </source>
</evidence>
<keyword evidence="5" id="KW-1185">Reference proteome</keyword>
<dbReference type="SUPFAM" id="SSF69593">
    <property type="entry name" value="Glycerol-3-phosphate (1)-acyltransferase"/>
    <property type="match status" value="1"/>
</dbReference>
<dbReference type="CDD" id="cd07989">
    <property type="entry name" value="LPLAT_AGPAT-like"/>
    <property type="match status" value="1"/>
</dbReference>
<dbReference type="EMBL" id="AE014184">
    <property type="protein sequence ID" value="AAO44604.1"/>
    <property type="molecule type" value="Genomic_DNA"/>
</dbReference>
<proteinExistence type="predicted"/>
<sequence>MKETRLPSRFWVFTFLINPLVRLLFRYTLRGNVPLRGPVIIVANHNSELDPILFAIAIWRMGRKPYFMAKRQLFSVPALGACLRFLRQIPVTRPSDTPCGDMTENTHAPSLLTAIRRLRAGGVIVLYPEGSVTRHPELWLDSFNPGFVHLASLTGTPIICAAQWGAQKTLPYGKKLPKFGLRNAYSVVFCAPVHIPRKKLSDEEIKRFSNLMKEKINTALAAIRLSDETGFMRHERGWVAQ</sequence>
<dbReference type="AlphaFoldDB" id="Q83G26"/>
<keyword evidence="2 4" id="KW-0012">Acyltransferase</keyword>
<evidence type="ECO:0000256" key="2">
    <source>
        <dbReference type="ARBA" id="ARBA00023315"/>
    </source>
</evidence>
<dbReference type="STRING" id="203267.TWT_507"/>
<evidence type="ECO:0000313" key="4">
    <source>
        <dbReference type="EMBL" id="AAO44604.1"/>
    </source>
</evidence>
<evidence type="ECO:0000313" key="5">
    <source>
        <dbReference type="Proteomes" id="UP000002200"/>
    </source>
</evidence>
<dbReference type="Proteomes" id="UP000002200">
    <property type="component" value="Chromosome"/>
</dbReference>
<name>Q83G26_TROWT</name>
<evidence type="ECO:0000259" key="3">
    <source>
        <dbReference type="SMART" id="SM00563"/>
    </source>
</evidence>
<dbReference type="PANTHER" id="PTHR10434">
    <property type="entry name" value="1-ACYL-SN-GLYCEROL-3-PHOSPHATE ACYLTRANSFERASE"/>
    <property type="match status" value="1"/>
</dbReference>